<feature type="chain" id="PRO_5041923285" evidence="1">
    <location>
        <begin position="17"/>
        <end position="489"/>
    </location>
</feature>
<keyword evidence="4" id="KW-1185">Reference proteome</keyword>
<keyword evidence="1" id="KW-0732">Signal</keyword>
<proteinExistence type="predicted"/>
<evidence type="ECO:0000259" key="2">
    <source>
        <dbReference type="Pfam" id="PF01266"/>
    </source>
</evidence>
<dbReference type="Gene3D" id="3.50.50.60">
    <property type="entry name" value="FAD/NAD(P)-binding domain"/>
    <property type="match status" value="1"/>
</dbReference>
<dbReference type="AlphaFoldDB" id="A0AAD7FIE8"/>
<dbReference type="SUPFAM" id="SSF51905">
    <property type="entry name" value="FAD/NAD(P)-binding domain"/>
    <property type="match status" value="1"/>
</dbReference>
<accession>A0AAD7FIE8</accession>
<evidence type="ECO:0000313" key="4">
    <source>
        <dbReference type="Proteomes" id="UP001221142"/>
    </source>
</evidence>
<dbReference type="EMBL" id="JARKIF010000012">
    <property type="protein sequence ID" value="KAJ7625753.1"/>
    <property type="molecule type" value="Genomic_DNA"/>
</dbReference>
<gene>
    <name evidence="3" type="ORF">FB45DRAFT_836025</name>
</gene>
<sequence>MSRYCILLLLVGLASALTVPLAGEQAPFRLDTNAPADLPYEHSTPSFWMLGPNANPLAEAGSTGAFTDAADVCIVGSGMTGTSAAYHLANAVEGGRFPLPEGKERLRAVVLEARDFCSGATGRNGGNLTPFEIRGFREVEKRFGREEALRYFAIEHYSSTEMARIAREGGWADSVDLVEGGHVDLLQTEEQVDELWADFDAAVAAGKSTNVSWFSREEMNATYGTYNWGIRTPGYNVWPLKFVTELFKEANSTTDKLDLRLHTQTPVTKVSPLSLHSEDKTSFPTRWALSTPRGEVHCSYVLHATNAYASHLLPHLAGSIVPVRGQVVALRASAPASALTKVSWIGGVGYWFPRPVEEDERPIVIFGGARDAAGPPFEVGTTDDGSVNEAVGKVLRGFLSTLFPTLYEEGREPEREWTGIMGYTPERDVPFVGPVLKYEGQFISAGYGGHGMPRAYACAEAIVGMIAAELEGRDWVLPEWMPRPFLTSS</sequence>
<name>A0AAD7FIE8_9AGAR</name>
<comment type="caution">
    <text evidence="3">The sequence shown here is derived from an EMBL/GenBank/DDBJ whole genome shotgun (WGS) entry which is preliminary data.</text>
</comment>
<feature type="signal peptide" evidence="1">
    <location>
        <begin position="1"/>
        <end position="16"/>
    </location>
</feature>
<dbReference type="Gene3D" id="3.30.9.10">
    <property type="entry name" value="D-Amino Acid Oxidase, subunit A, domain 2"/>
    <property type="match status" value="1"/>
</dbReference>
<dbReference type="Proteomes" id="UP001221142">
    <property type="component" value="Unassembled WGS sequence"/>
</dbReference>
<reference evidence="3" key="1">
    <citation type="submission" date="2023-03" db="EMBL/GenBank/DDBJ databases">
        <title>Massive genome expansion in bonnet fungi (Mycena s.s.) driven by repeated elements and novel gene families across ecological guilds.</title>
        <authorList>
            <consortium name="Lawrence Berkeley National Laboratory"/>
            <person name="Harder C.B."/>
            <person name="Miyauchi S."/>
            <person name="Viragh M."/>
            <person name="Kuo A."/>
            <person name="Thoen E."/>
            <person name="Andreopoulos B."/>
            <person name="Lu D."/>
            <person name="Skrede I."/>
            <person name="Drula E."/>
            <person name="Henrissat B."/>
            <person name="Morin E."/>
            <person name="Kohler A."/>
            <person name="Barry K."/>
            <person name="LaButti K."/>
            <person name="Morin E."/>
            <person name="Salamov A."/>
            <person name="Lipzen A."/>
            <person name="Mereny Z."/>
            <person name="Hegedus B."/>
            <person name="Baldrian P."/>
            <person name="Stursova M."/>
            <person name="Weitz H."/>
            <person name="Taylor A."/>
            <person name="Grigoriev I.V."/>
            <person name="Nagy L.G."/>
            <person name="Martin F."/>
            <person name="Kauserud H."/>
        </authorList>
    </citation>
    <scope>NUCLEOTIDE SEQUENCE</scope>
    <source>
        <strain evidence="3">9284</strain>
    </source>
</reference>
<organism evidence="3 4">
    <name type="scientific">Roridomyces roridus</name>
    <dbReference type="NCBI Taxonomy" id="1738132"/>
    <lineage>
        <taxon>Eukaryota</taxon>
        <taxon>Fungi</taxon>
        <taxon>Dikarya</taxon>
        <taxon>Basidiomycota</taxon>
        <taxon>Agaricomycotina</taxon>
        <taxon>Agaricomycetes</taxon>
        <taxon>Agaricomycetidae</taxon>
        <taxon>Agaricales</taxon>
        <taxon>Marasmiineae</taxon>
        <taxon>Mycenaceae</taxon>
        <taxon>Roridomyces</taxon>
    </lineage>
</organism>
<dbReference type="InterPro" id="IPR006076">
    <property type="entry name" value="FAD-dep_OxRdtase"/>
</dbReference>
<evidence type="ECO:0000313" key="3">
    <source>
        <dbReference type="EMBL" id="KAJ7625753.1"/>
    </source>
</evidence>
<protein>
    <submittedName>
        <fullName evidence="3">FAD dependent oxidoreductase</fullName>
    </submittedName>
</protein>
<dbReference type="PANTHER" id="PTHR13847:SF260">
    <property type="entry name" value="FAD DEPENDENT OXIDOREDUCTASE DOMAIN-CONTAINING PROTEIN"/>
    <property type="match status" value="1"/>
</dbReference>
<dbReference type="GO" id="GO:0005737">
    <property type="term" value="C:cytoplasm"/>
    <property type="evidence" value="ECO:0007669"/>
    <property type="project" value="TreeGrafter"/>
</dbReference>
<feature type="domain" description="FAD dependent oxidoreductase" evidence="2">
    <location>
        <begin position="71"/>
        <end position="463"/>
    </location>
</feature>
<dbReference type="InterPro" id="IPR036188">
    <property type="entry name" value="FAD/NAD-bd_sf"/>
</dbReference>
<dbReference type="PANTHER" id="PTHR13847">
    <property type="entry name" value="SARCOSINE DEHYDROGENASE-RELATED"/>
    <property type="match status" value="1"/>
</dbReference>
<dbReference type="Pfam" id="PF01266">
    <property type="entry name" value="DAO"/>
    <property type="match status" value="1"/>
</dbReference>
<evidence type="ECO:0000256" key="1">
    <source>
        <dbReference type="SAM" id="SignalP"/>
    </source>
</evidence>